<dbReference type="HOGENOM" id="CLU_1592733_0_0_10"/>
<protein>
    <recommendedName>
        <fullName evidence="4">Outer membrane protein beta-barrel domain-containing protein</fullName>
    </recommendedName>
</protein>
<reference evidence="2 3" key="1">
    <citation type="journal article" date="2011" name="J. Bacteriol.">
        <title>Genome sequence of the algicidal bacterium Kordia algicida OT-1.</title>
        <authorList>
            <person name="Lee H.S."/>
            <person name="Kang S.G."/>
            <person name="Kwon K.K."/>
            <person name="Lee J.H."/>
            <person name="Kim S.J."/>
        </authorList>
    </citation>
    <scope>NUCLEOTIDE SEQUENCE [LARGE SCALE GENOMIC DNA]</scope>
    <source>
        <strain evidence="2 3">OT-1</strain>
    </source>
</reference>
<comment type="caution">
    <text evidence="2">The sequence shown here is derived from an EMBL/GenBank/DDBJ whole genome shotgun (WGS) entry which is preliminary data.</text>
</comment>
<dbReference type="AlphaFoldDB" id="A9DUU7"/>
<dbReference type="RefSeq" id="WP_007093165.1">
    <property type="nucleotide sequence ID" value="NZ_CP142125.1"/>
</dbReference>
<dbReference type="EMBL" id="ABIB01000004">
    <property type="protein sequence ID" value="EDP96335.1"/>
    <property type="molecule type" value="Genomic_DNA"/>
</dbReference>
<dbReference type="Gene3D" id="2.40.160.20">
    <property type="match status" value="1"/>
</dbReference>
<evidence type="ECO:0000256" key="1">
    <source>
        <dbReference type="SAM" id="SignalP"/>
    </source>
</evidence>
<evidence type="ECO:0008006" key="4">
    <source>
        <dbReference type="Google" id="ProtNLM"/>
    </source>
</evidence>
<dbReference type="OrthoDB" id="945117at2"/>
<gene>
    <name evidence="2" type="ORF">KAOT1_02962</name>
</gene>
<evidence type="ECO:0000313" key="3">
    <source>
        <dbReference type="Proteomes" id="UP000002945"/>
    </source>
</evidence>
<proteinExistence type="predicted"/>
<name>A9DUU7_9FLAO</name>
<dbReference type="InterPro" id="IPR011250">
    <property type="entry name" value="OMP/PagP_B-barrel"/>
</dbReference>
<dbReference type="SUPFAM" id="SSF56925">
    <property type="entry name" value="OMPA-like"/>
    <property type="match status" value="1"/>
</dbReference>
<keyword evidence="3" id="KW-1185">Reference proteome</keyword>
<sequence>MKKIILAVVALVGFSFASHAQDDDTTRMQTAKGKWLIEANTGNETLGNTGIYFSNQDGEYIYNVGFDGGYFIADDLALKFGLGYGGDSETDLNGFSYRVGGKYYIASKFPITLDVTGAKIDNQDENPFWLGIGGGYAWFIGDHISIEPGVRYNVSLNEDFTDKDRFQINIGFVVYL</sequence>
<feature type="chain" id="PRO_5002736835" description="Outer membrane protein beta-barrel domain-containing protein" evidence="1">
    <location>
        <begin position="21"/>
        <end position="176"/>
    </location>
</feature>
<feature type="signal peptide" evidence="1">
    <location>
        <begin position="1"/>
        <end position="20"/>
    </location>
</feature>
<evidence type="ECO:0000313" key="2">
    <source>
        <dbReference type="EMBL" id="EDP96335.1"/>
    </source>
</evidence>
<accession>A9DUU7</accession>
<dbReference type="Proteomes" id="UP000002945">
    <property type="component" value="Unassembled WGS sequence"/>
</dbReference>
<dbReference type="eggNOG" id="ENOG5031JXK">
    <property type="taxonomic scope" value="Bacteria"/>
</dbReference>
<organism evidence="2 3">
    <name type="scientific">Kordia algicida OT-1</name>
    <dbReference type="NCBI Taxonomy" id="391587"/>
    <lineage>
        <taxon>Bacteria</taxon>
        <taxon>Pseudomonadati</taxon>
        <taxon>Bacteroidota</taxon>
        <taxon>Flavobacteriia</taxon>
        <taxon>Flavobacteriales</taxon>
        <taxon>Flavobacteriaceae</taxon>
        <taxon>Kordia</taxon>
    </lineage>
</organism>
<dbReference type="STRING" id="391587.KAOT1_02962"/>
<keyword evidence="1" id="KW-0732">Signal</keyword>